<sequence length="489" mass="54136">MVRFLILTLFLMTVVDGRFLKRNKTKTDPAQNLQAFLKNAVNVGGLEQIQKMENVRSKLGAFRKTVHQKNVSTTASSKAKKIQAKRREDDEEPVDTIADINRGLEQFLFDGDIMLDAKQANQLNNKRGKRQAYSSSTARWPKDSPIPYYIDSTIDNASASLILDAVNFWQSHTCLSFKVDSTVSPRVKFTKGTGCSSYVGRVTTMDEQEVSIGDRCSYFGIIAHEIAHVLGIFHHQSRTDRDDFVEIVWDNIPAEWTDNLAIQTLSNNYNTSYEYGSVMHYAEKITESDAIQILAKDSRYQRSMGNRDTPTFSDVLVVNRYYDCASACNTTITCSNGGYQNPANCSQCVCPGGFGGKDCSTVASPEFGATNCGGILKASTVWQTLVGKVGENSSTVYPRQKACHWHIQAPAQTKISLKIDYIRGPCSLGCYYGSTEIKLGNFTLTGVRLCCSSDVPANSQFVTDGNLAVISAHTQLATEKFSIQYKILA</sequence>
<dbReference type="WBParaSite" id="JU765_v2.g7253.t1">
    <property type="protein sequence ID" value="JU765_v2.g7253.t1"/>
    <property type="gene ID" value="JU765_v2.g7253"/>
</dbReference>
<name>A0AC34RIR0_9BILA</name>
<accession>A0AC34RIR0</accession>
<proteinExistence type="predicted"/>
<dbReference type="Proteomes" id="UP000887576">
    <property type="component" value="Unplaced"/>
</dbReference>
<evidence type="ECO:0000313" key="2">
    <source>
        <dbReference type="WBParaSite" id="JU765_v2.g7253.t1"/>
    </source>
</evidence>
<organism evidence="1 2">
    <name type="scientific">Panagrolaimus sp. JU765</name>
    <dbReference type="NCBI Taxonomy" id="591449"/>
    <lineage>
        <taxon>Eukaryota</taxon>
        <taxon>Metazoa</taxon>
        <taxon>Ecdysozoa</taxon>
        <taxon>Nematoda</taxon>
        <taxon>Chromadorea</taxon>
        <taxon>Rhabditida</taxon>
        <taxon>Tylenchina</taxon>
        <taxon>Panagrolaimomorpha</taxon>
        <taxon>Panagrolaimoidea</taxon>
        <taxon>Panagrolaimidae</taxon>
        <taxon>Panagrolaimus</taxon>
    </lineage>
</organism>
<evidence type="ECO:0000313" key="1">
    <source>
        <dbReference type="Proteomes" id="UP000887576"/>
    </source>
</evidence>
<protein>
    <submittedName>
        <fullName evidence="2">Zinc metalloproteinase</fullName>
    </submittedName>
</protein>
<reference evidence="2" key="1">
    <citation type="submission" date="2022-11" db="UniProtKB">
        <authorList>
            <consortium name="WormBaseParasite"/>
        </authorList>
    </citation>
    <scope>IDENTIFICATION</scope>
</reference>